<name>A0A560BND8_AZOBR</name>
<gene>
    <name evidence="1" type="ORF">FBZ82_101136</name>
</gene>
<dbReference type="EMBL" id="VITF01000001">
    <property type="protein sequence ID" value="TWA74122.1"/>
    <property type="molecule type" value="Genomic_DNA"/>
</dbReference>
<protein>
    <recommendedName>
        <fullName evidence="3">PRC-barrel domain containing protein</fullName>
    </recommendedName>
</protein>
<sequence>MAQGAWPRLAAPFSASVRGPSAPLPRYSLAHATEEPRMRHRRFTPRPATRLLAVCALAALGACAETGATQRPMAQMSPLELVGLTVQSIPENRILGAVEDVVVTPAREPVQLVVASGAPVHPVRRHVTLDSGQLRYSEERQALVLTEMTADQFDALFATPAAMAPALAPAGNPADATNWNRATAPR</sequence>
<proteinExistence type="predicted"/>
<evidence type="ECO:0000313" key="2">
    <source>
        <dbReference type="Proteomes" id="UP000316083"/>
    </source>
</evidence>
<comment type="caution">
    <text evidence="1">The sequence shown here is derived from an EMBL/GenBank/DDBJ whole genome shotgun (WGS) entry which is preliminary data.</text>
</comment>
<accession>A0A560BND8</accession>
<reference evidence="1 2" key="1">
    <citation type="submission" date="2019-06" db="EMBL/GenBank/DDBJ databases">
        <title>Genomic Encyclopedia of Type Strains, Phase IV (KMG-V): Genome sequencing to study the core and pangenomes of soil and plant-associated prokaryotes.</title>
        <authorList>
            <person name="Whitman W."/>
        </authorList>
    </citation>
    <scope>NUCLEOTIDE SEQUENCE [LARGE SCALE GENOMIC DNA]</scope>
    <source>
        <strain evidence="1 2">BR 11796</strain>
    </source>
</reference>
<dbReference type="Proteomes" id="UP000316083">
    <property type="component" value="Unassembled WGS sequence"/>
</dbReference>
<dbReference type="Gene3D" id="2.30.30.240">
    <property type="entry name" value="PRC-barrel domain"/>
    <property type="match status" value="1"/>
</dbReference>
<dbReference type="AlphaFoldDB" id="A0A560BND8"/>
<organism evidence="1 2">
    <name type="scientific">Azospirillum brasilense</name>
    <dbReference type="NCBI Taxonomy" id="192"/>
    <lineage>
        <taxon>Bacteria</taxon>
        <taxon>Pseudomonadati</taxon>
        <taxon>Pseudomonadota</taxon>
        <taxon>Alphaproteobacteria</taxon>
        <taxon>Rhodospirillales</taxon>
        <taxon>Azospirillaceae</taxon>
        <taxon>Azospirillum</taxon>
    </lineage>
</organism>
<evidence type="ECO:0000313" key="1">
    <source>
        <dbReference type="EMBL" id="TWA74122.1"/>
    </source>
</evidence>
<evidence type="ECO:0008006" key="3">
    <source>
        <dbReference type="Google" id="ProtNLM"/>
    </source>
</evidence>